<evidence type="ECO:0000256" key="1">
    <source>
        <dbReference type="ARBA" id="ARBA00004141"/>
    </source>
</evidence>
<dbReference type="InterPro" id="IPR020846">
    <property type="entry name" value="MFS_dom"/>
</dbReference>
<reference evidence="7" key="1">
    <citation type="submission" date="2016-04" db="EMBL/GenBank/DDBJ databases">
        <authorList>
            <person name="Evans L.H."/>
            <person name="Alamgir A."/>
            <person name="Owens N."/>
            <person name="Weber N.D."/>
            <person name="Virtaneva K."/>
            <person name="Barbian K."/>
            <person name="Babar A."/>
            <person name="Rosenke K."/>
        </authorList>
    </citation>
    <scope>NUCLEOTIDE SEQUENCE</scope>
    <source>
        <strain evidence="7">86-2</strain>
    </source>
</reference>
<feature type="transmembrane region" description="Helical" evidence="5">
    <location>
        <begin position="12"/>
        <end position="34"/>
    </location>
</feature>
<keyword evidence="4 5" id="KW-0472">Membrane</keyword>
<dbReference type="PROSITE" id="PS50850">
    <property type="entry name" value="MFS"/>
    <property type="match status" value="1"/>
</dbReference>
<dbReference type="InterPro" id="IPR050382">
    <property type="entry name" value="MFS_Na/Anion_cotransporter"/>
</dbReference>
<dbReference type="InterPro" id="IPR036259">
    <property type="entry name" value="MFS_trans_sf"/>
</dbReference>
<feature type="transmembrane region" description="Helical" evidence="5">
    <location>
        <begin position="79"/>
        <end position="99"/>
    </location>
</feature>
<evidence type="ECO:0000256" key="4">
    <source>
        <dbReference type="ARBA" id="ARBA00023136"/>
    </source>
</evidence>
<proteinExistence type="predicted"/>
<feature type="transmembrane region" description="Helical" evidence="5">
    <location>
        <begin position="256"/>
        <end position="275"/>
    </location>
</feature>
<dbReference type="InterPro" id="IPR011701">
    <property type="entry name" value="MFS"/>
</dbReference>
<feature type="transmembrane region" description="Helical" evidence="5">
    <location>
        <begin position="328"/>
        <end position="346"/>
    </location>
</feature>
<dbReference type="PANTHER" id="PTHR11662">
    <property type="entry name" value="SOLUTE CARRIER FAMILY 17"/>
    <property type="match status" value="1"/>
</dbReference>
<dbReference type="Pfam" id="PF07690">
    <property type="entry name" value="MFS_1"/>
    <property type="match status" value="1"/>
</dbReference>
<evidence type="ECO:0000259" key="6">
    <source>
        <dbReference type="PROSITE" id="PS50850"/>
    </source>
</evidence>
<evidence type="ECO:0000256" key="5">
    <source>
        <dbReference type="SAM" id="Phobius"/>
    </source>
</evidence>
<feature type="transmembrane region" description="Helical" evidence="5">
    <location>
        <begin position="415"/>
        <end position="435"/>
    </location>
</feature>
<name>A0A212KFB1_9BACT</name>
<dbReference type="GO" id="GO:0016020">
    <property type="term" value="C:membrane"/>
    <property type="evidence" value="ECO:0007669"/>
    <property type="project" value="UniProtKB-SubCell"/>
</dbReference>
<evidence type="ECO:0000313" key="7">
    <source>
        <dbReference type="EMBL" id="SBW10424.1"/>
    </source>
</evidence>
<organism evidence="7">
    <name type="scientific">uncultured Dysgonomonas sp</name>
    <dbReference type="NCBI Taxonomy" id="206096"/>
    <lineage>
        <taxon>Bacteria</taxon>
        <taxon>Pseudomonadati</taxon>
        <taxon>Bacteroidota</taxon>
        <taxon>Bacteroidia</taxon>
        <taxon>Bacteroidales</taxon>
        <taxon>Dysgonomonadaceae</taxon>
        <taxon>Dysgonomonas</taxon>
        <taxon>environmental samples</taxon>
    </lineage>
</organism>
<dbReference type="CDD" id="cd17319">
    <property type="entry name" value="MFS_ExuT_GudP_like"/>
    <property type="match status" value="1"/>
</dbReference>
<sequence length="442" mass="49813">MNVTKVIEKNKKYFYIKILFVFLQSILSAFTIYIMKLKTIYFWIIIVMLLLATALSYMDRQVLSISIIKIKEDLGITDVEYGFINSGFLVSYALMFSLSGIFMDRFGSRKGLLYSVGFWSFATLLHGFATKAFHFGFFRFLLGIGEGGCFPGAVKAVQECAPENKQAIGVGIAIGGSAIGSVIALPLCAYLLNYADWRYIFFGCGLFGLIWVLAWYLLTRDKLYYKYSQGKVQEKGGNSFSWKELKSSMKSKEAKVYIIMRFLLDPIFYFYMFWIPKYLSDDRGLSLDVIGYITWIPFLALGIANVLGGVFSDVIYNKTKKLSYSRRLVMGIAAVLTVPVFFISWIESTTIVIVVMSLAFFAHGLWITNYITCIGDTFGKKSTSTIVGLSGSAGAISSLIINPLTGYIITYSYTVLWIYAGLMYPIAFIIFVLFIPKIKLKI</sequence>
<keyword evidence="2 5" id="KW-0812">Transmembrane</keyword>
<dbReference type="EMBL" id="FLUL01000002">
    <property type="protein sequence ID" value="SBW10424.1"/>
    <property type="molecule type" value="Genomic_DNA"/>
</dbReference>
<feature type="domain" description="Major facilitator superfamily (MFS) profile" evidence="6">
    <location>
        <begin position="45"/>
        <end position="439"/>
    </location>
</feature>
<feature type="transmembrane region" description="Helical" evidence="5">
    <location>
        <begin position="198"/>
        <end position="218"/>
    </location>
</feature>
<dbReference type="SUPFAM" id="SSF103473">
    <property type="entry name" value="MFS general substrate transporter"/>
    <property type="match status" value="1"/>
</dbReference>
<gene>
    <name evidence="7" type="ORF">KL86DYS2_20076</name>
</gene>
<dbReference type="AlphaFoldDB" id="A0A212KFB1"/>
<feature type="transmembrane region" description="Helical" evidence="5">
    <location>
        <begin position="352"/>
        <end position="374"/>
    </location>
</feature>
<dbReference type="Gene3D" id="1.20.1250.20">
    <property type="entry name" value="MFS general substrate transporter like domains"/>
    <property type="match status" value="2"/>
</dbReference>
<accession>A0A212KFB1</accession>
<feature type="transmembrane region" description="Helical" evidence="5">
    <location>
        <begin position="386"/>
        <end position="409"/>
    </location>
</feature>
<evidence type="ECO:0000256" key="2">
    <source>
        <dbReference type="ARBA" id="ARBA00022692"/>
    </source>
</evidence>
<keyword evidence="3 5" id="KW-1133">Transmembrane helix</keyword>
<feature type="transmembrane region" description="Helical" evidence="5">
    <location>
        <begin position="111"/>
        <end position="129"/>
    </location>
</feature>
<dbReference type="GO" id="GO:0015134">
    <property type="term" value="F:hexuronate transmembrane transporter activity"/>
    <property type="evidence" value="ECO:0007669"/>
    <property type="project" value="TreeGrafter"/>
</dbReference>
<feature type="transmembrane region" description="Helical" evidence="5">
    <location>
        <begin position="40"/>
        <end position="58"/>
    </location>
</feature>
<protein>
    <submittedName>
        <fullName evidence="7">Transporter, major facilitator family protein</fullName>
    </submittedName>
</protein>
<feature type="transmembrane region" description="Helical" evidence="5">
    <location>
        <begin position="168"/>
        <end position="192"/>
    </location>
</feature>
<comment type="subcellular location">
    <subcellularLocation>
        <location evidence="1">Membrane</location>
        <topology evidence="1">Multi-pass membrane protein</topology>
    </subcellularLocation>
</comment>
<feature type="transmembrane region" description="Helical" evidence="5">
    <location>
        <begin position="295"/>
        <end position="316"/>
    </location>
</feature>
<evidence type="ECO:0000256" key="3">
    <source>
        <dbReference type="ARBA" id="ARBA00022989"/>
    </source>
</evidence>
<dbReference type="PANTHER" id="PTHR11662:SF285">
    <property type="entry name" value="HEXURONATE TRANSPORTER"/>
    <property type="match status" value="1"/>
</dbReference>